<dbReference type="FunFam" id="3.40.50.300:FF:000016">
    <property type="entry name" value="Oligopeptide ABC transporter ATP-binding component"/>
    <property type="match status" value="1"/>
</dbReference>
<dbReference type="RefSeq" id="WP_063608095.1">
    <property type="nucleotide sequence ID" value="NZ_KK073904.1"/>
</dbReference>
<dbReference type="Pfam" id="PF08352">
    <property type="entry name" value="oligo_HPY"/>
    <property type="match status" value="1"/>
</dbReference>
<comment type="similarity">
    <text evidence="2">Belongs to the ABC transporter superfamily.</text>
</comment>
<gene>
    <name evidence="7" type="ORF">BG36_15280</name>
    <name evidence="8" type="ORF">DES43_12616</name>
</gene>
<dbReference type="InterPro" id="IPR013563">
    <property type="entry name" value="Oligopep_ABC_C"/>
</dbReference>
<reference evidence="7 9" key="1">
    <citation type="submission" date="2014-02" db="EMBL/GenBank/DDBJ databases">
        <title>Aquamicrobium defluvii Genome sequencing.</title>
        <authorList>
            <person name="Wang X."/>
        </authorList>
    </citation>
    <scope>NUCLEOTIDE SEQUENCE [LARGE SCALE GENOMIC DNA]</scope>
    <source>
        <strain evidence="7 9">W13Z1</strain>
    </source>
</reference>
<dbReference type="InterPro" id="IPR027417">
    <property type="entry name" value="P-loop_NTPase"/>
</dbReference>
<dbReference type="PANTHER" id="PTHR43776:SF8">
    <property type="entry name" value="ABC TRANSPORTER, ATP-BINDING PROTEIN"/>
    <property type="match status" value="1"/>
</dbReference>
<keyword evidence="10" id="KW-1185">Reference proteome</keyword>
<reference evidence="8 10" key="2">
    <citation type="submission" date="2019-03" db="EMBL/GenBank/DDBJ databases">
        <title>Genomic Encyclopedia of Type Strains, Phase IV (KMG-IV): sequencing the most valuable type-strain genomes for metagenomic binning, comparative biology and taxonomic classification.</title>
        <authorList>
            <person name="Goeker M."/>
        </authorList>
    </citation>
    <scope>NUCLEOTIDE SEQUENCE [LARGE SCALE GENOMIC DNA]</scope>
    <source>
        <strain evidence="8 10">DSM 11603</strain>
    </source>
</reference>
<dbReference type="PANTHER" id="PTHR43776">
    <property type="entry name" value="TRANSPORT ATP-BINDING PROTEIN"/>
    <property type="match status" value="1"/>
</dbReference>
<keyword evidence="3" id="KW-0813">Transport</keyword>
<dbReference type="HOGENOM" id="CLU_000604_1_23_5"/>
<evidence type="ECO:0000313" key="8">
    <source>
        <dbReference type="EMBL" id="TDR32639.1"/>
    </source>
</evidence>
<dbReference type="CDD" id="cd03257">
    <property type="entry name" value="ABC_NikE_OppD_transporters"/>
    <property type="match status" value="1"/>
</dbReference>
<dbReference type="InterPro" id="IPR017871">
    <property type="entry name" value="ABC_transporter-like_CS"/>
</dbReference>
<protein>
    <submittedName>
        <fullName evidence="8">Oligopeptide transport system ATP-binding protein</fullName>
    </submittedName>
    <submittedName>
        <fullName evidence="7">Peptide ABC transporter ATPase</fullName>
    </submittedName>
</protein>
<sequence>MQAELLRVKNLVRRYELRSGLFSRQQRYIHAVDGVSFSLNRAETLGIVGESGCGKTTLSRAMLRLVEPDEGEIIFRGRDIRSLTKEELRRERRHMQIVFQDPFGSFNPRMTVRELIDEPLSVHSRDSAAARLERVREVMAKVGLDPRLCDRHPHEFSGGQRQRIGIARALVLRPELIIGDEPVSALDVSIRAQILNLMKQLQEESGASFVMVSHDLGAIRFICHRVAVMYLGRVVEEGRTEDVFREPLHPYTRGLIDAVPVPRLRPGKTRQLLTGEIPSPVNPPRGCHFHPRCPLALKQCNSVAPAFNEVGGGRRVACHLFAPTGGIDTPAPVPVEKAGLAGRRPDQH</sequence>
<dbReference type="STRING" id="69279.BG36_15280"/>
<dbReference type="EMBL" id="SNZF01000026">
    <property type="protein sequence ID" value="TDR32639.1"/>
    <property type="molecule type" value="Genomic_DNA"/>
</dbReference>
<dbReference type="InterPro" id="IPR003593">
    <property type="entry name" value="AAA+_ATPase"/>
</dbReference>
<dbReference type="eggNOG" id="COG4608">
    <property type="taxonomic scope" value="Bacteria"/>
</dbReference>
<evidence type="ECO:0000256" key="4">
    <source>
        <dbReference type="ARBA" id="ARBA00022741"/>
    </source>
</evidence>
<dbReference type="NCBIfam" id="TIGR01727">
    <property type="entry name" value="oligo_HPY"/>
    <property type="match status" value="1"/>
</dbReference>
<evidence type="ECO:0000256" key="2">
    <source>
        <dbReference type="ARBA" id="ARBA00005417"/>
    </source>
</evidence>
<dbReference type="GO" id="GO:0005524">
    <property type="term" value="F:ATP binding"/>
    <property type="evidence" value="ECO:0007669"/>
    <property type="project" value="UniProtKB-KW"/>
</dbReference>
<dbReference type="PATRIC" id="fig|69279.3.peg.4119"/>
<comment type="caution">
    <text evidence="7">The sequence shown here is derived from an EMBL/GenBank/DDBJ whole genome shotgun (WGS) entry which is preliminary data.</text>
</comment>
<evidence type="ECO:0000313" key="7">
    <source>
        <dbReference type="EMBL" id="EXL02311.1"/>
    </source>
</evidence>
<evidence type="ECO:0000256" key="3">
    <source>
        <dbReference type="ARBA" id="ARBA00022448"/>
    </source>
</evidence>
<dbReference type="Proteomes" id="UP000019849">
    <property type="component" value="Unassembled WGS sequence"/>
</dbReference>
<evidence type="ECO:0000313" key="9">
    <source>
        <dbReference type="Proteomes" id="UP000019849"/>
    </source>
</evidence>
<dbReference type="SMART" id="SM00382">
    <property type="entry name" value="AAA"/>
    <property type="match status" value="1"/>
</dbReference>
<dbReference type="GO" id="GO:0055085">
    <property type="term" value="P:transmembrane transport"/>
    <property type="evidence" value="ECO:0007669"/>
    <property type="project" value="UniProtKB-ARBA"/>
</dbReference>
<dbReference type="InterPro" id="IPR050319">
    <property type="entry name" value="ABC_transp_ATP-bind"/>
</dbReference>
<dbReference type="GO" id="GO:0015833">
    <property type="term" value="P:peptide transport"/>
    <property type="evidence" value="ECO:0007669"/>
    <property type="project" value="InterPro"/>
</dbReference>
<organism evidence="7 9">
    <name type="scientific">Aquamicrobium defluvii</name>
    <dbReference type="NCBI Taxonomy" id="69279"/>
    <lineage>
        <taxon>Bacteria</taxon>
        <taxon>Pseudomonadati</taxon>
        <taxon>Pseudomonadota</taxon>
        <taxon>Alphaproteobacteria</taxon>
        <taxon>Hyphomicrobiales</taxon>
        <taxon>Phyllobacteriaceae</taxon>
        <taxon>Aquamicrobium</taxon>
    </lineage>
</organism>
<accession>A0A011U884</accession>
<keyword evidence="4" id="KW-0547">Nucleotide-binding</keyword>
<dbReference type="GO" id="GO:0005886">
    <property type="term" value="C:plasma membrane"/>
    <property type="evidence" value="ECO:0007669"/>
    <property type="project" value="UniProtKB-SubCell"/>
</dbReference>
<dbReference type="Gene3D" id="3.40.50.300">
    <property type="entry name" value="P-loop containing nucleotide triphosphate hydrolases"/>
    <property type="match status" value="1"/>
</dbReference>
<dbReference type="InterPro" id="IPR003439">
    <property type="entry name" value="ABC_transporter-like_ATP-bd"/>
</dbReference>
<evidence type="ECO:0000256" key="1">
    <source>
        <dbReference type="ARBA" id="ARBA00004417"/>
    </source>
</evidence>
<keyword evidence="5 8" id="KW-0067">ATP-binding</keyword>
<evidence type="ECO:0000259" key="6">
    <source>
        <dbReference type="PROSITE" id="PS50893"/>
    </source>
</evidence>
<name>A0A011U884_9HYPH</name>
<comment type="subcellular location">
    <subcellularLocation>
        <location evidence="1">Cell inner membrane</location>
        <topology evidence="1">Peripheral membrane protein</topology>
    </subcellularLocation>
</comment>
<dbReference type="EMBL" id="JENY01000032">
    <property type="protein sequence ID" value="EXL02311.1"/>
    <property type="molecule type" value="Genomic_DNA"/>
</dbReference>
<dbReference type="SUPFAM" id="SSF52540">
    <property type="entry name" value="P-loop containing nucleoside triphosphate hydrolases"/>
    <property type="match status" value="1"/>
</dbReference>
<evidence type="ECO:0000256" key="5">
    <source>
        <dbReference type="ARBA" id="ARBA00022840"/>
    </source>
</evidence>
<proteinExistence type="inferred from homology"/>
<dbReference type="PROSITE" id="PS50893">
    <property type="entry name" value="ABC_TRANSPORTER_2"/>
    <property type="match status" value="1"/>
</dbReference>
<dbReference type="GO" id="GO:0016887">
    <property type="term" value="F:ATP hydrolysis activity"/>
    <property type="evidence" value="ECO:0007669"/>
    <property type="project" value="InterPro"/>
</dbReference>
<dbReference type="AlphaFoldDB" id="A0A011U884"/>
<evidence type="ECO:0000313" key="10">
    <source>
        <dbReference type="Proteomes" id="UP000294958"/>
    </source>
</evidence>
<dbReference type="Proteomes" id="UP000294958">
    <property type="component" value="Unassembled WGS sequence"/>
</dbReference>
<feature type="domain" description="ABC transporter" evidence="6">
    <location>
        <begin position="6"/>
        <end position="256"/>
    </location>
</feature>
<dbReference type="PROSITE" id="PS00211">
    <property type="entry name" value="ABC_TRANSPORTER_1"/>
    <property type="match status" value="1"/>
</dbReference>
<dbReference type="Pfam" id="PF00005">
    <property type="entry name" value="ABC_tran"/>
    <property type="match status" value="1"/>
</dbReference>
<dbReference type="OrthoDB" id="9815712at2"/>